<dbReference type="Pfam" id="PF00239">
    <property type="entry name" value="Resolvase"/>
    <property type="match status" value="1"/>
</dbReference>
<dbReference type="InterPro" id="IPR050639">
    <property type="entry name" value="SSR_resolvase"/>
</dbReference>
<dbReference type="Proteomes" id="UP000078504">
    <property type="component" value="Unassembled WGS sequence"/>
</dbReference>
<proteinExistence type="predicted"/>
<feature type="domain" description="Resolvase/invertase-type recombinase catalytic" evidence="4">
    <location>
        <begin position="6"/>
        <end position="168"/>
    </location>
</feature>
<evidence type="ECO:0000313" key="6">
    <source>
        <dbReference type="Proteomes" id="UP000078504"/>
    </source>
</evidence>
<dbReference type="CDD" id="cd00338">
    <property type="entry name" value="Ser_Recombinase"/>
    <property type="match status" value="1"/>
</dbReference>
<comment type="caution">
    <text evidence="5">The sequence shown here is derived from an EMBL/GenBank/DDBJ whole genome shotgun (WGS) entry which is preliminary data.</text>
</comment>
<protein>
    <submittedName>
        <fullName evidence="5">Recombinase</fullName>
    </submittedName>
</protein>
<dbReference type="InterPro" id="IPR036162">
    <property type="entry name" value="Resolvase-like_N_sf"/>
</dbReference>
<dbReference type="Pfam" id="PF07508">
    <property type="entry name" value="Recombinase"/>
    <property type="match status" value="1"/>
</dbReference>
<dbReference type="SMART" id="SM00857">
    <property type="entry name" value="Resolvase"/>
    <property type="match status" value="1"/>
</dbReference>
<keyword evidence="3" id="KW-0175">Coiled coil</keyword>
<feature type="coiled-coil region" evidence="3">
    <location>
        <begin position="373"/>
        <end position="434"/>
    </location>
</feature>
<gene>
    <name evidence="5" type="ORF">M977_03595</name>
</gene>
<dbReference type="PATRIC" id="fig|1354253.4.peg.3661"/>
<dbReference type="GO" id="GO:0000150">
    <property type="term" value="F:DNA strand exchange activity"/>
    <property type="evidence" value="ECO:0007669"/>
    <property type="project" value="InterPro"/>
</dbReference>
<dbReference type="InterPro" id="IPR011109">
    <property type="entry name" value="DNA_bind_recombinase_dom"/>
</dbReference>
<dbReference type="RefSeq" id="WP_064517620.1">
    <property type="nucleotide sequence ID" value="NZ_LXEP01000031.1"/>
</dbReference>
<evidence type="ECO:0000313" key="5">
    <source>
        <dbReference type="EMBL" id="OAT18673.1"/>
    </source>
</evidence>
<dbReference type="SUPFAM" id="SSF53041">
    <property type="entry name" value="Resolvase-like"/>
    <property type="match status" value="1"/>
</dbReference>
<dbReference type="EMBL" id="LXEP01000031">
    <property type="protein sequence ID" value="OAT18673.1"/>
    <property type="molecule type" value="Genomic_DNA"/>
</dbReference>
<dbReference type="Gene3D" id="3.90.1750.20">
    <property type="entry name" value="Putative Large Serine Recombinase, Chain B, Domain 2"/>
    <property type="match status" value="1"/>
</dbReference>
<accession>A0A1B7HSQ8</accession>
<evidence type="ECO:0000259" key="4">
    <source>
        <dbReference type="SMART" id="SM00857"/>
    </source>
</evidence>
<dbReference type="InterPro" id="IPR006119">
    <property type="entry name" value="Resolv_N"/>
</dbReference>
<dbReference type="Gene3D" id="3.40.50.1390">
    <property type="entry name" value="Resolvase, N-terminal catalytic domain"/>
    <property type="match status" value="1"/>
</dbReference>
<name>A0A1B7HSQ8_9ENTR</name>
<keyword evidence="1" id="KW-0238">DNA-binding</keyword>
<dbReference type="PANTHER" id="PTHR30461">
    <property type="entry name" value="DNA-INVERTASE FROM LAMBDOID PROPHAGE"/>
    <property type="match status" value="1"/>
</dbReference>
<dbReference type="AlphaFoldDB" id="A0A1B7HSQ8"/>
<evidence type="ECO:0000256" key="3">
    <source>
        <dbReference type="SAM" id="Coils"/>
    </source>
</evidence>
<organism evidence="5 6">
    <name type="scientific">Buttiauxella gaviniae ATCC 51604</name>
    <dbReference type="NCBI Taxonomy" id="1354253"/>
    <lineage>
        <taxon>Bacteria</taxon>
        <taxon>Pseudomonadati</taxon>
        <taxon>Pseudomonadota</taxon>
        <taxon>Gammaproteobacteria</taxon>
        <taxon>Enterobacterales</taxon>
        <taxon>Enterobacteriaceae</taxon>
        <taxon>Buttiauxella</taxon>
    </lineage>
</organism>
<dbReference type="GO" id="GO:0003677">
    <property type="term" value="F:DNA binding"/>
    <property type="evidence" value="ECO:0007669"/>
    <property type="project" value="UniProtKB-KW"/>
</dbReference>
<dbReference type="InterPro" id="IPR038109">
    <property type="entry name" value="DNA_bind_recomb_sf"/>
</dbReference>
<dbReference type="PANTHER" id="PTHR30461:SF2">
    <property type="entry name" value="SERINE RECOMBINASE PINE-RELATED"/>
    <property type="match status" value="1"/>
</dbReference>
<sequence>MEKRKLYSYIRWSSDKQAKGSSLQRQLETARRVAHENDLELVEIIDAGLSAFKSKHLEHGNLGAFIEAVKAGEIANDSWLTVESLDRISRDEILKAQRLFMELLELGITIYTGMDNRIYTKASVTDNPMELMLSIMTFSRANQESMVKSKRQKSAAQLKVDKFKAGERDASGYPFAIRSSGANVFWSDVSDGTVKPHEYYFPIAKVIVSMRLKGWGYMRIAKYLNENYTPPKGTAKRKHFKDMWSPKLVCNFLQSRTLMGEKSIRVDGVEHILKDYYPQVMTESEYYGLQSIINRKLANEPRDYIPLLTGIRRFKCECGASMVAFYQYDKIRYRCDGMKSLDKRMHCGAKSFNGAAIENAIVQICADKIFKDVKQHTSNISAIQAMLNDAQKKHKRGMDMLLEDNAPNGLNVMLVEIEKKIEELQRQLNVELIKNAEVDTSVSWDAVPENYKDVSNLERLEIKQKIQASTLSIICTTTKAKGQLFDVTFKDGDLIRFYCDKKFVYVDYHTINNAARLRAEGIVLHDHIDILIDKEAFNARIQAEYKIAGFLQERTLVDLFDI</sequence>
<evidence type="ECO:0000256" key="1">
    <source>
        <dbReference type="ARBA" id="ARBA00023125"/>
    </source>
</evidence>
<keyword evidence="2" id="KW-0233">DNA recombination</keyword>
<reference evidence="5 6" key="1">
    <citation type="submission" date="2016-04" db="EMBL/GenBank/DDBJ databases">
        <title>ATOL: Assembling a taxonomically balanced genome-scale reconstruction of the evolutionary history of the Enterobacteriaceae.</title>
        <authorList>
            <person name="Plunkett G.III."/>
            <person name="Neeno-Eckwall E.C."/>
            <person name="Glasner J.D."/>
            <person name="Perna N.T."/>
        </authorList>
    </citation>
    <scope>NUCLEOTIDE SEQUENCE [LARGE SCALE GENOMIC DNA]</scope>
    <source>
        <strain evidence="5 6">ATCC 51604</strain>
    </source>
</reference>
<evidence type="ECO:0000256" key="2">
    <source>
        <dbReference type="ARBA" id="ARBA00023172"/>
    </source>
</evidence>